<dbReference type="GO" id="GO:0005506">
    <property type="term" value="F:iron ion binding"/>
    <property type="evidence" value="ECO:0007669"/>
    <property type="project" value="InterPro"/>
</dbReference>
<proteinExistence type="evidence at transcript level"/>
<dbReference type="EMBL" id="OQ928021">
    <property type="protein sequence ID" value="WLK25969.1"/>
    <property type="molecule type" value="mRNA"/>
</dbReference>
<evidence type="ECO:0000256" key="3">
    <source>
        <dbReference type="ARBA" id="ARBA00010617"/>
    </source>
</evidence>
<protein>
    <submittedName>
        <fullName evidence="13">Cytochrome P450 72A219-like protein</fullName>
    </submittedName>
</protein>
<dbReference type="AlphaFoldDB" id="A0AA50AEK0"/>
<keyword evidence="9" id="KW-0408">Iron</keyword>
<evidence type="ECO:0000256" key="8">
    <source>
        <dbReference type="ARBA" id="ARBA00023002"/>
    </source>
</evidence>
<dbReference type="GO" id="GO:0016020">
    <property type="term" value="C:membrane"/>
    <property type="evidence" value="ECO:0007669"/>
    <property type="project" value="UniProtKB-SubCell"/>
</dbReference>
<dbReference type="GO" id="GO:0020037">
    <property type="term" value="F:heme binding"/>
    <property type="evidence" value="ECO:0007669"/>
    <property type="project" value="InterPro"/>
</dbReference>
<evidence type="ECO:0000256" key="9">
    <source>
        <dbReference type="ARBA" id="ARBA00023004"/>
    </source>
</evidence>
<dbReference type="PANTHER" id="PTHR24282">
    <property type="entry name" value="CYTOCHROME P450 FAMILY MEMBER"/>
    <property type="match status" value="1"/>
</dbReference>
<evidence type="ECO:0000256" key="11">
    <source>
        <dbReference type="ARBA" id="ARBA00023136"/>
    </source>
</evidence>
<dbReference type="InterPro" id="IPR001128">
    <property type="entry name" value="Cyt_P450"/>
</dbReference>
<keyword evidence="6" id="KW-0479">Metal-binding</keyword>
<evidence type="ECO:0000256" key="2">
    <source>
        <dbReference type="ARBA" id="ARBA00004370"/>
    </source>
</evidence>
<keyword evidence="5 12" id="KW-0812">Transmembrane</keyword>
<dbReference type="GO" id="GO:0016705">
    <property type="term" value="F:oxidoreductase activity, acting on paired donors, with incorporation or reduction of molecular oxygen"/>
    <property type="evidence" value="ECO:0007669"/>
    <property type="project" value="InterPro"/>
</dbReference>
<reference evidence="13" key="1">
    <citation type="submission" date="2023-05" db="EMBL/GenBank/DDBJ databases">
        <authorList>
            <person name="Zhou X."/>
        </authorList>
    </citation>
    <scope>NUCLEOTIDE SEQUENCE</scope>
</reference>
<dbReference type="PANTHER" id="PTHR24282:SF255">
    <property type="entry name" value="CYTOCHROME P450 72A11-RELATED"/>
    <property type="match status" value="1"/>
</dbReference>
<keyword evidence="10" id="KW-0503">Monooxygenase</keyword>
<keyword evidence="7 12" id="KW-1133">Transmembrane helix</keyword>
<comment type="similarity">
    <text evidence="3">Belongs to the cytochrome P450 family.</text>
</comment>
<evidence type="ECO:0000256" key="5">
    <source>
        <dbReference type="ARBA" id="ARBA00022692"/>
    </source>
</evidence>
<dbReference type="PRINTS" id="PR00464">
    <property type="entry name" value="EP450II"/>
</dbReference>
<dbReference type="InterPro" id="IPR002402">
    <property type="entry name" value="Cyt_P450_E_grp-II"/>
</dbReference>
<evidence type="ECO:0000256" key="4">
    <source>
        <dbReference type="ARBA" id="ARBA00022617"/>
    </source>
</evidence>
<keyword evidence="4" id="KW-0349">Heme</keyword>
<feature type="transmembrane region" description="Helical" evidence="12">
    <location>
        <begin position="6"/>
        <end position="31"/>
    </location>
</feature>
<dbReference type="GO" id="GO:0004497">
    <property type="term" value="F:monooxygenase activity"/>
    <property type="evidence" value="ECO:0007669"/>
    <property type="project" value="UniProtKB-KW"/>
</dbReference>
<comment type="subcellular location">
    <subcellularLocation>
        <location evidence="2">Membrane</location>
    </subcellularLocation>
</comment>
<evidence type="ECO:0000256" key="12">
    <source>
        <dbReference type="SAM" id="Phobius"/>
    </source>
</evidence>
<sequence>MIMDLGYNSFGVSCALVLILWGCRVLNWVWFRPKKIEKCLRKQGLKGKSYRVLYGDSKESAIMVKEANSKPINIFDDIVPRVMPFLRKTINVYGKASFIWFGWTPRVLIMDTDLIKEVFTKIHSFQKQKTSPLVKLFINGLAIYEGEVWEKHRKIINPAFHQEKLKHMLPAFYLSCSEMVNKWEKLVSTKGSCEFDVWPYIETFTSDVISRTSFGSSYEEGKMIFEHQKELAELVGQASQSVVHSRMEVFTN</sequence>
<evidence type="ECO:0000256" key="7">
    <source>
        <dbReference type="ARBA" id="ARBA00022989"/>
    </source>
</evidence>
<evidence type="ECO:0000256" key="10">
    <source>
        <dbReference type="ARBA" id="ARBA00023033"/>
    </source>
</evidence>
<keyword evidence="11 12" id="KW-0472">Membrane</keyword>
<dbReference type="SUPFAM" id="SSF48264">
    <property type="entry name" value="Cytochrome P450"/>
    <property type="match status" value="1"/>
</dbReference>
<evidence type="ECO:0000256" key="6">
    <source>
        <dbReference type="ARBA" id="ARBA00022723"/>
    </source>
</evidence>
<comment type="cofactor">
    <cofactor evidence="1">
        <name>heme</name>
        <dbReference type="ChEBI" id="CHEBI:30413"/>
    </cofactor>
</comment>
<keyword evidence="8" id="KW-0560">Oxidoreductase</keyword>
<dbReference type="Gene3D" id="1.10.630.10">
    <property type="entry name" value="Cytochrome P450"/>
    <property type="match status" value="1"/>
</dbReference>
<evidence type="ECO:0000256" key="1">
    <source>
        <dbReference type="ARBA" id="ARBA00001971"/>
    </source>
</evidence>
<accession>A0AA50AEK0</accession>
<organism evidence="13">
    <name type="scientific">Lonicera macranthoides</name>
    <dbReference type="NCBI Taxonomy" id="638627"/>
    <lineage>
        <taxon>Eukaryota</taxon>
        <taxon>Viridiplantae</taxon>
        <taxon>Streptophyta</taxon>
        <taxon>Embryophyta</taxon>
        <taxon>Tracheophyta</taxon>
        <taxon>Spermatophyta</taxon>
        <taxon>Magnoliopsida</taxon>
        <taxon>eudicotyledons</taxon>
        <taxon>Gunneridae</taxon>
        <taxon>Pentapetalae</taxon>
        <taxon>asterids</taxon>
        <taxon>campanulids</taxon>
        <taxon>Dipsacales</taxon>
        <taxon>Caprifoliaceae</taxon>
        <taxon>Lonicera</taxon>
    </lineage>
</organism>
<dbReference type="InterPro" id="IPR036396">
    <property type="entry name" value="Cyt_P450_sf"/>
</dbReference>
<name>A0AA50AEK0_9DIPS</name>
<dbReference type="Pfam" id="PF00067">
    <property type="entry name" value="p450"/>
    <property type="match status" value="1"/>
</dbReference>
<evidence type="ECO:0000313" key="13">
    <source>
        <dbReference type="EMBL" id="WLK25969.1"/>
    </source>
</evidence>
<dbReference type="InterPro" id="IPR050665">
    <property type="entry name" value="Cytochrome_P450_Monooxygen"/>
</dbReference>
<gene>
    <name evidence="13" type="primary">CYP72A219</name>
</gene>